<dbReference type="InterPro" id="IPR046357">
    <property type="entry name" value="PPIase_dom_sf"/>
</dbReference>
<dbReference type="GO" id="GO:0016853">
    <property type="term" value="F:isomerase activity"/>
    <property type="evidence" value="ECO:0007669"/>
    <property type="project" value="UniProtKB-KW"/>
</dbReference>
<name>A0ABQ2SF85_9DEIO</name>
<keyword evidence="6" id="KW-0143">Chaperone</keyword>
<dbReference type="EMBL" id="BMQO01000002">
    <property type="protein sequence ID" value="GGS19704.1"/>
    <property type="molecule type" value="Genomic_DNA"/>
</dbReference>
<evidence type="ECO:0000256" key="8">
    <source>
        <dbReference type="ARBA" id="ARBA00037071"/>
    </source>
</evidence>
<feature type="domain" description="PPIase FKBP-type" evidence="11">
    <location>
        <begin position="6"/>
        <end position="118"/>
    </location>
</feature>
<comment type="function">
    <text evidence="8">Also involved in hydrogenase metallocenter assembly, probably by participating in the nickel insertion step. This function in hydrogenase biosynthesis requires chaperone activity and the presence of the metal-binding domain, but not PPIase activity.</text>
</comment>
<sequence>MNITQDKVVELDYKLTVNGEIVDQSEAGEPLVYLHGHHNIIEGLEKKLEGKAAGDSFQVTVQPEQGYGPRDEENVEDLSREDFEDDIEVGQTYYAQAEDGSVIPFTVMAVEGDVVKVDFNPPLAGMVLDFDVTVLAVRDATPEELEHGHAHSDGDHDHE</sequence>
<evidence type="ECO:0000256" key="9">
    <source>
        <dbReference type="PROSITE-ProRule" id="PRU00277"/>
    </source>
</evidence>
<comment type="catalytic activity">
    <reaction evidence="1 9 10">
        <text>[protein]-peptidylproline (omega=180) = [protein]-peptidylproline (omega=0)</text>
        <dbReference type="Rhea" id="RHEA:16237"/>
        <dbReference type="Rhea" id="RHEA-COMP:10747"/>
        <dbReference type="Rhea" id="RHEA-COMP:10748"/>
        <dbReference type="ChEBI" id="CHEBI:83833"/>
        <dbReference type="ChEBI" id="CHEBI:83834"/>
        <dbReference type="EC" id="5.2.1.8"/>
    </reaction>
</comment>
<comment type="subcellular location">
    <subcellularLocation>
        <location evidence="2">Cytoplasm</location>
    </subcellularLocation>
</comment>
<dbReference type="InterPro" id="IPR001179">
    <property type="entry name" value="PPIase_FKBP_dom"/>
</dbReference>
<keyword evidence="13" id="KW-1185">Reference proteome</keyword>
<evidence type="ECO:0000256" key="7">
    <source>
        <dbReference type="ARBA" id="ARBA00023235"/>
    </source>
</evidence>
<evidence type="ECO:0000259" key="11">
    <source>
        <dbReference type="PROSITE" id="PS50059"/>
    </source>
</evidence>
<dbReference type="Proteomes" id="UP000620633">
    <property type="component" value="Unassembled WGS sequence"/>
</dbReference>
<dbReference type="PANTHER" id="PTHR47861:SF3">
    <property type="entry name" value="FKBP-TYPE PEPTIDYL-PROLYL CIS-TRANS ISOMERASE SLYD"/>
    <property type="match status" value="1"/>
</dbReference>
<dbReference type="Gene3D" id="3.10.50.40">
    <property type="match status" value="1"/>
</dbReference>
<evidence type="ECO:0000256" key="1">
    <source>
        <dbReference type="ARBA" id="ARBA00000971"/>
    </source>
</evidence>
<keyword evidence="5 9" id="KW-0697">Rotamase</keyword>
<gene>
    <name evidence="12" type="ORF">GCM10008961_09110</name>
</gene>
<dbReference type="SUPFAM" id="SSF54534">
    <property type="entry name" value="FKBP-like"/>
    <property type="match status" value="1"/>
</dbReference>
<keyword evidence="7 9" id="KW-0413">Isomerase</keyword>
<comment type="similarity">
    <text evidence="3 10">Belongs to the FKBP-type PPIase family.</text>
</comment>
<dbReference type="Pfam" id="PF00254">
    <property type="entry name" value="FKBP_C"/>
    <property type="match status" value="1"/>
</dbReference>
<dbReference type="PANTHER" id="PTHR47861">
    <property type="entry name" value="FKBP-TYPE PEPTIDYL-PROLYL CIS-TRANS ISOMERASE SLYD"/>
    <property type="match status" value="1"/>
</dbReference>
<evidence type="ECO:0000313" key="12">
    <source>
        <dbReference type="EMBL" id="GGS19704.1"/>
    </source>
</evidence>
<evidence type="ECO:0000256" key="5">
    <source>
        <dbReference type="ARBA" id="ARBA00023110"/>
    </source>
</evidence>
<proteinExistence type="inferred from homology"/>
<protein>
    <recommendedName>
        <fullName evidence="10">Peptidyl-prolyl cis-trans isomerase</fullName>
        <ecNumber evidence="10">5.2.1.8</ecNumber>
    </recommendedName>
</protein>
<accession>A0ABQ2SF85</accession>
<evidence type="ECO:0000256" key="2">
    <source>
        <dbReference type="ARBA" id="ARBA00004496"/>
    </source>
</evidence>
<evidence type="ECO:0000256" key="10">
    <source>
        <dbReference type="RuleBase" id="RU003915"/>
    </source>
</evidence>
<evidence type="ECO:0000313" key="13">
    <source>
        <dbReference type="Proteomes" id="UP000620633"/>
    </source>
</evidence>
<keyword evidence="4" id="KW-0963">Cytoplasm</keyword>
<organism evidence="12 13">
    <name type="scientific">Deinococcus knuensis</name>
    <dbReference type="NCBI Taxonomy" id="1837380"/>
    <lineage>
        <taxon>Bacteria</taxon>
        <taxon>Thermotogati</taxon>
        <taxon>Deinococcota</taxon>
        <taxon>Deinococci</taxon>
        <taxon>Deinococcales</taxon>
        <taxon>Deinococcaceae</taxon>
        <taxon>Deinococcus</taxon>
    </lineage>
</organism>
<comment type="caution">
    <text evidence="12">The sequence shown here is derived from an EMBL/GenBank/DDBJ whole genome shotgun (WGS) entry which is preliminary data.</text>
</comment>
<reference evidence="13" key="1">
    <citation type="journal article" date="2019" name="Int. J. Syst. Evol. Microbiol.">
        <title>The Global Catalogue of Microorganisms (GCM) 10K type strain sequencing project: providing services to taxonomists for standard genome sequencing and annotation.</title>
        <authorList>
            <consortium name="The Broad Institute Genomics Platform"/>
            <consortium name="The Broad Institute Genome Sequencing Center for Infectious Disease"/>
            <person name="Wu L."/>
            <person name="Ma J."/>
        </authorList>
    </citation>
    <scope>NUCLEOTIDE SEQUENCE [LARGE SCALE GENOMIC DNA]</scope>
    <source>
        <strain evidence="13">JCM 31406</strain>
    </source>
</reference>
<evidence type="ECO:0000256" key="6">
    <source>
        <dbReference type="ARBA" id="ARBA00023186"/>
    </source>
</evidence>
<dbReference type="RefSeq" id="WP_189099463.1">
    <property type="nucleotide sequence ID" value="NZ_BMQO01000002.1"/>
</dbReference>
<evidence type="ECO:0000256" key="4">
    <source>
        <dbReference type="ARBA" id="ARBA00022490"/>
    </source>
</evidence>
<evidence type="ECO:0000256" key="3">
    <source>
        <dbReference type="ARBA" id="ARBA00006577"/>
    </source>
</evidence>
<dbReference type="PROSITE" id="PS50059">
    <property type="entry name" value="FKBP_PPIASE"/>
    <property type="match status" value="1"/>
</dbReference>
<dbReference type="EC" id="5.2.1.8" evidence="10"/>